<feature type="compositionally biased region" description="Polar residues" evidence="1">
    <location>
        <begin position="427"/>
        <end position="437"/>
    </location>
</feature>
<feature type="region of interest" description="Disordered" evidence="1">
    <location>
        <begin position="501"/>
        <end position="631"/>
    </location>
</feature>
<dbReference type="PANTHER" id="PTHR34105">
    <property type="entry name" value="PROLINE-, GLUTAMIC ACID- AND LEUCINE-RICH PROTEIN 1"/>
    <property type="match status" value="1"/>
</dbReference>
<dbReference type="PANTHER" id="PTHR34105:SF1">
    <property type="entry name" value="PROLINE-, GLUTAMIC ACID- AND LEUCINE-RICH PROTEIN 1"/>
    <property type="match status" value="1"/>
</dbReference>
<keyword evidence="3" id="KW-1185">Reference proteome</keyword>
<organism evidence="2 3">
    <name type="scientific">Araneus ventricosus</name>
    <name type="common">Orbweaver spider</name>
    <name type="synonym">Epeira ventricosa</name>
    <dbReference type="NCBI Taxonomy" id="182803"/>
    <lineage>
        <taxon>Eukaryota</taxon>
        <taxon>Metazoa</taxon>
        <taxon>Ecdysozoa</taxon>
        <taxon>Arthropoda</taxon>
        <taxon>Chelicerata</taxon>
        <taxon>Arachnida</taxon>
        <taxon>Araneae</taxon>
        <taxon>Araneomorphae</taxon>
        <taxon>Entelegynae</taxon>
        <taxon>Araneoidea</taxon>
        <taxon>Araneidae</taxon>
        <taxon>Araneus</taxon>
    </lineage>
</organism>
<protein>
    <submittedName>
        <fullName evidence="2">Uncharacterized protein</fullName>
    </submittedName>
</protein>
<feature type="compositionally biased region" description="Acidic residues" evidence="1">
    <location>
        <begin position="516"/>
        <end position="546"/>
    </location>
</feature>
<gene>
    <name evidence="2" type="ORF">AVEN_205278_1</name>
</gene>
<dbReference type="GO" id="GO:0005634">
    <property type="term" value="C:nucleus"/>
    <property type="evidence" value="ECO:0007669"/>
    <property type="project" value="TreeGrafter"/>
</dbReference>
<feature type="non-terminal residue" evidence="2">
    <location>
        <position position="1"/>
    </location>
</feature>
<dbReference type="EMBL" id="BGPR01013386">
    <property type="protein sequence ID" value="GBN60403.1"/>
    <property type="molecule type" value="Genomic_DNA"/>
</dbReference>
<evidence type="ECO:0000313" key="2">
    <source>
        <dbReference type="EMBL" id="GBN60403.1"/>
    </source>
</evidence>
<feature type="compositionally biased region" description="Acidic residues" evidence="1">
    <location>
        <begin position="413"/>
        <end position="423"/>
    </location>
</feature>
<name>A0A4Y2QBH1_ARAVE</name>
<dbReference type="AlphaFoldDB" id="A0A4Y2QBH1"/>
<evidence type="ECO:0000313" key="3">
    <source>
        <dbReference type="Proteomes" id="UP000499080"/>
    </source>
</evidence>
<dbReference type="Proteomes" id="UP000499080">
    <property type="component" value="Unassembled WGS sequence"/>
</dbReference>
<proteinExistence type="predicted"/>
<reference evidence="2 3" key="1">
    <citation type="journal article" date="2019" name="Sci. Rep.">
        <title>Orb-weaving spider Araneus ventricosus genome elucidates the spidroin gene catalogue.</title>
        <authorList>
            <person name="Kono N."/>
            <person name="Nakamura H."/>
            <person name="Ohtoshi R."/>
            <person name="Moran D.A.P."/>
            <person name="Shinohara A."/>
            <person name="Yoshida Y."/>
            <person name="Fujiwara M."/>
            <person name="Mori M."/>
            <person name="Tomita M."/>
            <person name="Arakawa K."/>
        </authorList>
    </citation>
    <scope>NUCLEOTIDE SEQUENCE [LARGE SCALE GENOMIC DNA]</scope>
</reference>
<feature type="compositionally biased region" description="Acidic residues" evidence="1">
    <location>
        <begin position="569"/>
        <end position="584"/>
    </location>
</feature>
<comment type="caution">
    <text evidence="2">The sequence shown here is derived from an EMBL/GenBank/DDBJ whole genome shotgun (WGS) entry which is preliminary data.</text>
</comment>
<feature type="region of interest" description="Disordered" evidence="1">
    <location>
        <begin position="407"/>
        <end position="437"/>
    </location>
</feature>
<feature type="compositionally biased region" description="Acidic residues" evidence="1">
    <location>
        <begin position="615"/>
        <end position="626"/>
    </location>
</feature>
<accession>A0A4Y2QBH1</accession>
<evidence type="ECO:0000256" key="1">
    <source>
        <dbReference type="SAM" id="MobiDB-lite"/>
    </source>
</evidence>
<dbReference type="GO" id="GO:0006364">
    <property type="term" value="P:rRNA processing"/>
    <property type="evidence" value="ECO:0007669"/>
    <property type="project" value="TreeGrafter"/>
</dbReference>
<feature type="compositionally biased region" description="Basic and acidic residues" evidence="1">
    <location>
        <begin position="547"/>
        <end position="568"/>
    </location>
</feature>
<sequence length="652" mass="73636">HEDYVNVKSLPVFEIPSSEKANNFPLSQIDIFKSLCQCMAKMMSSENRFVRLPIEGLLEILHRVFRMEKIIKGQNQDPMIGCLKLGYSQMLIGAYVVLEALILNFPMMEQSLNFVFLMNMSLDAMEEISFSQSSLSQVRGSTWKLIDVWLKQFGAKASSNLARDKTILQEILADIDIGEKQLKTGMVEEKNQKANKIFACTHALKVLRNLLETSSCYMEKNRLDEICNTLLRTSKVVVRHISPIKPFPVPYSDEKCRKMLYDTLLACSIYSDPLQSKCIVEAQNIFNAASRDTSTKVRRICHRFRKLSRYYLNPRKPPPDAMQYSHPSMLNRVPQPVIESVRAGWGNGIEWNNANGPSSDDQMDDSEVAHVEGENAYSDKMESEGDLMTIEENESHMNHGYRRIAKQSSQSMGEEESIDDSDIEPTYVSTDSNPQRIGVNDSSHINSFGMQPCVEQYASETRTERHASEEVVPNLTNSVENNIEEQVSAFVEVKSAAQKTQVAMGNGEWRKKENTNESDEDDSDMEEEGDEEGEANEESDNAADEASDGKHSPEFDEERPSKRQKCMDEEGDDDVDEDLEDEDIPVNNQSSDEEENEVNNLPVVEQNAGSNSENLVDEESQDDIEDTSCRSPTIREMCGDFVLAEAAVTEIS</sequence>
<dbReference type="OrthoDB" id="6431859at2759"/>